<keyword evidence="2" id="KW-0812">Transmembrane</keyword>
<dbReference type="EMBL" id="JAIGYQ010000010">
    <property type="protein sequence ID" value="MBX7491250.1"/>
    <property type="molecule type" value="Genomic_DNA"/>
</dbReference>
<sequence length="321" mass="37267">MFILTFFIVVAFVLYLNSQNFFDAQELLENATYIVGISAALCFAFLFVGDFENEVNPYFLSLIPLYALCIYLIKSKTKQKPLNIEANQQRYFNEVKASDIVRFYSVRKDIKNNRVEALVNKESKKLIINGLIRPSFFMDLKHLELTKIESTNELEKSKIFSVIFKKIQGFIKDLEARVDYEKVLKENGNYAEFFLMDLWERYTYKFNISLANLEVLATNKKEIELLGALDLLNLNCVKRKGAVLYYKYIEFKDRIKDFVPLEVNAESQSIDSKDNKSPKASKDSKSKGIDIIPKEEGFDEKYALENDSDRTAYKGMEEKNA</sequence>
<proteinExistence type="predicted"/>
<feature type="region of interest" description="Disordered" evidence="1">
    <location>
        <begin position="269"/>
        <end position="293"/>
    </location>
</feature>
<evidence type="ECO:0000256" key="2">
    <source>
        <dbReference type="SAM" id="Phobius"/>
    </source>
</evidence>
<evidence type="ECO:0000313" key="3">
    <source>
        <dbReference type="EMBL" id="MBX7491250.1"/>
    </source>
</evidence>
<keyword evidence="2" id="KW-1133">Transmembrane helix</keyword>
<evidence type="ECO:0000256" key="1">
    <source>
        <dbReference type="SAM" id="MobiDB-lite"/>
    </source>
</evidence>
<protein>
    <submittedName>
        <fullName evidence="3">Uncharacterized protein</fullName>
    </submittedName>
</protein>
<accession>A0ABS7JPF4</accession>
<dbReference type="Proteomes" id="UP000700059">
    <property type="component" value="Unassembled WGS sequence"/>
</dbReference>
<name>A0ABS7JPF4_9HELI</name>
<organism evidence="3 4">
    <name type="scientific">Helicobacter turcicus</name>
    <dbReference type="NCBI Taxonomy" id="2867412"/>
    <lineage>
        <taxon>Bacteria</taxon>
        <taxon>Pseudomonadati</taxon>
        <taxon>Campylobacterota</taxon>
        <taxon>Epsilonproteobacteria</taxon>
        <taxon>Campylobacterales</taxon>
        <taxon>Helicobacteraceae</taxon>
        <taxon>Helicobacter</taxon>
    </lineage>
</organism>
<keyword evidence="4" id="KW-1185">Reference proteome</keyword>
<evidence type="ECO:0000313" key="4">
    <source>
        <dbReference type="Proteomes" id="UP000700059"/>
    </source>
</evidence>
<feature type="compositionally biased region" description="Basic and acidic residues" evidence="1">
    <location>
        <begin position="271"/>
        <end position="293"/>
    </location>
</feature>
<feature type="transmembrane region" description="Helical" evidence="2">
    <location>
        <begin position="55"/>
        <end position="73"/>
    </location>
</feature>
<dbReference type="RefSeq" id="WP_221532512.1">
    <property type="nucleotide sequence ID" value="NZ_JAIGYP010000010.1"/>
</dbReference>
<comment type="caution">
    <text evidence="3">The sequence shown here is derived from an EMBL/GenBank/DDBJ whole genome shotgun (WGS) entry which is preliminary data.</text>
</comment>
<feature type="transmembrane region" description="Helical" evidence="2">
    <location>
        <begin position="28"/>
        <end position="48"/>
    </location>
</feature>
<keyword evidence="2" id="KW-0472">Membrane</keyword>
<gene>
    <name evidence="3" type="ORF">K4G57_07235</name>
</gene>
<reference evidence="3 4" key="1">
    <citation type="submission" date="2021-08" db="EMBL/GenBank/DDBJ databases">
        <title>Helicobacter spp. isolated from feces of Anatolian Ground Squirrel (Spermophilus xanthoprymnus) in Turkey.</title>
        <authorList>
            <person name="Aydin F."/>
            <person name="Abay S."/>
            <person name="Kayman T."/>
            <person name="Karakaya E."/>
            <person name="Saticioglu I.B."/>
        </authorList>
    </citation>
    <scope>NUCLEOTIDE SEQUENCE [LARGE SCALE GENOMIC DNA]</scope>
    <source>
        <strain evidence="3 4">Faydin-H70</strain>
    </source>
</reference>